<evidence type="ECO:0000259" key="1">
    <source>
        <dbReference type="Pfam" id="PF01850"/>
    </source>
</evidence>
<proteinExistence type="predicted"/>
<name>A0A479ZSM7_PLAAG</name>
<dbReference type="Gene3D" id="3.40.50.1010">
    <property type="entry name" value="5'-nuclease"/>
    <property type="match status" value="1"/>
</dbReference>
<dbReference type="PANTHER" id="PTHR42188">
    <property type="entry name" value="23S RRNA-SPECIFIC ENDONUCLEASE VAPC20"/>
    <property type="match status" value="1"/>
</dbReference>
<organism evidence="2 3">
    <name type="scientific">Planktothrix agardhii CCAP 1459/11A</name>
    <dbReference type="NCBI Taxonomy" id="282420"/>
    <lineage>
        <taxon>Bacteria</taxon>
        <taxon>Bacillati</taxon>
        <taxon>Cyanobacteriota</taxon>
        <taxon>Cyanophyceae</taxon>
        <taxon>Oscillatoriophycideae</taxon>
        <taxon>Oscillatoriales</taxon>
        <taxon>Microcoleaceae</taxon>
        <taxon>Planktothrix</taxon>
    </lineage>
</organism>
<dbReference type="EMBL" id="BJCD01000010">
    <property type="protein sequence ID" value="GCL34463.1"/>
    <property type="molecule type" value="Genomic_DNA"/>
</dbReference>
<dbReference type="SUPFAM" id="SSF88723">
    <property type="entry name" value="PIN domain-like"/>
    <property type="match status" value="1"/>
</dbReference>
<accession>A0A479ZSM7</accession>
<comment type="caution">
    <text evidence="2">The sequence shown here is derived from an EMBL/GenBank/DDBJ whole genome shotgun (WGS) entry which is preliminary data.</text>
</comment>
<dbReference type="AlphaFoldDB" id="A0A479ZSM7"/>
<sequence length="142" mass="16130">MTELIFADTFYLVALLSPRDTFHRQAIALTTKLGKTKIITTDEVLTEVLNFLSDGGTKLREQAVITVRQLLNADSEKVVVLSQSRSTFLGALELYEQRLDKGYSLTDCISMMTMKQMGISRILTHDHHFTQEGFIILFVDNR</sequence>
<feature type="domain" description="PIN" evidence="1">
    <location>
        <begin position="5"/>
        <end position="130"/>
    </location>
</feature>
<dbReference type="GO" id="GO:0016075">
    <property type="term" value="P:rRNA catabolic process"/>
    <property type="evidence" value="ECO:0007669"/>
    <property type="project" value="TreeGrafter"/>
</dbReference>
<dbReference type="GO" id="GO:0004521">
    <property type="term" value="F:RNA endonuclease activity"/>
    <property type="evidence" value="ECO:0007669"/>
    <property type="project" value="InterPro"/>
</dbReference>
<protein>
    <recommendedName>
        <fullName evidence="1">PIN domain-containing protein</fullName>
    </recommendedName>
</protein>
<dbReference type="PANTHER" id="PTHR42188:SF1">
    <property type="entry name" value="23S RRNA-SPECIFIC ENDONUCLEASE VAPC20"/>
    <property type="match status" value="1"/>
</dbReference>
<dbReference type="Proteomes" id="UP000299794">
    <property type="component" value="Unassembled WGS sequence"/>
</dbReference>
<dbReference type="InterPro" id="IPR039018">
    <property type="entry name" value="VapC20-like"/>
</dbReference>
<reference evidence="3" key="1">
    <citation type="submission" date="2019-02" db="EMBL/GenBank/DDBJ databases">
        <title>Draft genome sequence of Planktothrix agardhii NIES-905.</title>
        <authorList>
            <person name="Yamaguchi H."/>
            <person name="Suzuki S."/>
            <person name="Kawachi M."/>
        </authorList>
    </citation>
    <scope>NUCLEOTIDE SEQUENCE [LARGE SCALE GENOMIC DNA]</scope>
    <source>
        <strain evidence="3">CCAP 1459/11A</strain>
    </source>
</reference>
<evidence type="ECO:0000313" key="3">
    <source>
        <dbReference type="Proteomes" id="UP000299794"/>
    </source>
</evidence>
<dbReference type="InterPro" id="IPR002716">
    <property type="entry name" value="PIN_dom"/>
</dbReference>
<dbReference type="Pfam" id="PF01850">
    <property type="entry name" value="PIN"/>
    <property type="match status" value="1"/>
</dbReference>
<gene>
    <name evidence="2" type="ORF">PA905_06730</name>
</gene>
<dbReference type="RefSeq" id="WP_141292741.1">
    <property type="nucleotide sequence ID" value="NZ_BJCD01000010.1"/>
</dbReference>
<dbReference type="InterPro" id="IPR029060">
    <property type="entry name" value="PIN-like_dom_sf"/>
</dbReference>
<evidence type="ECO:0000313" key="2">
    <source>
        <dbReference type="EMBL" id="GCL34463.1"/>
    </source>
</evidence>